<dbReference type="SUPFAM" id="SSF88723">
    <property type="entry name" value="PIN domain-like"/>
    <property type="match status" value="1"/>
</dbReference>
<evidence type="ECO:0000256" key="4">
    <source>
        <dbReference type="ARBA" id="ARBA00022723"/>
    </source>
</evidence>
<dbReference type="CDD" id="cd18731">
    <property type="entry name" value="PIN_NgFitB-like"/>
    <property type="match status" value="1"/>
</dbReference>
<dbReference type="PANTHER" id="PTHR33653:SF1">
    <property type="entry name" value="RIBONUCLEASE VAPC2"/>
    <property type="match status" value="1"/>
</dbReference>
<evidence type="ECO:0000256" key="6">
    <source>
        <dbReference type="ARBA" id="ARBA00022842"/>
    </source>
</evidence>
<evidence type="ECO:0000256" key="3">
    <source>
        <dbReference type="ARBA" id="ARBA00022722"/>
    </source>
</evidence>
<protein>
    <submittedName>
        <fullName evidence="9">Type II toxin-antitoxin system VapC family toxin</fullName>
    </submittedName>
</protein>
<dbReference type="InterPro" id="IPR029060">
    <property type="entry name" value="PIN-like_dom_sf"/>
</dbReference>
<organism evidence="9 10">
    <name type="scientific">Gordonibacter faecis</name>
    <dbReference type="NCBI Taxonomy" id="3047475"/>
    <lineage>
        <taxon>Bacteria</taxon>
        <taxon>Bacillati</taxon>
        <taxon>Actinomycetota</taxon>
        <taxon>Coriobacteriia</taxon>
        <taxon>Eggerthellales</taxon>
        <taxon>Eggerthellaceae</taxon>
        <taxon>Gordonibacter</taxon>
    </lineage>
</organism>
<keyword evidence="4" id="KW-0479">Metal-binding</keyword>
<dbReference type="PANTHER" id="PTHR33653">
    <property type="entry name" value="RIBONUCLEASE VAPC2"/>
    <property type="match status" value="1"/>
</dbReference>
<keyword evidence="10" id="KW-1185">Reference proteome</keyword>
<keyword evidence="6" id="KW-0460">Magnesium</keyword>
<accession>A0ABT7DRX8</accession>
<dbReference type="Proteomes" id="UP001232750">
    <property type="component" value="Unassembled WGS sequence"/>
</dbReference>
<evidence type="ECO:0000256" key="5">
    <source>
        <dbReference type="ARBA" id="ARBA00022801"/>
    </source>
</evidence>
<dbReference type="EMBL" id="JASJEU010000022">
    <property type="protein sequence ID" value="MDJ1651348.1"/>
    <property type="molecule type" value="Genomic_DNA"/>
</dbReference>
<dbReference type="InterPro" id="IPR050556">
    <property type="entry name" value="Type_II_TA_system_RNase"/>
</dbReference>
<evidence type="ECO:0000259" key="8">
    <source>
        <dbReference type="Pfam" id="PF01850"/>
    </source>
</evidence>
<name>A0ABT7DRX8_9ACTN</name>
<dbReference type="Gene3D" id="3.40.50.1010">
    <property type="entry name" value="5'-nuclease"/>
    <property type="match status" value="1"/>
</dbReference>
<evidence type="ECO:0000256" key="2">
    <source>
        <dbReference type="ARBA" id="ARBA00022649"/>
    </source>
</evidence>
<proteinExistence type="inferred from homology"/>
<dbReference type="RefSeq" id="WP_283832694.1">
    <property type="nucleotide sequence ID" value="NZ_JASJEU010000022.1"/>
</dbReference>
<evidence type="ECO:0000256" key="7">
    <source>
        <dbReference type="ARBA" id="ARBA00038093"/>
    </source>
</evidence>
<comment type="caution">
    <text evidence="9">The sequence shown here is derived from an EMBL/GenBank/DDBJ whole genome shotgun (WGS) entry which is preliminary data.</text>
</comment>
<comment type="similarity">
    <text evidence="7">Belongs to the PINc/VapC protein family.</text>
</comment>
<evidence type="ECO:0000256" key="1">
    <source>
        <dbReference type="ARBA" id="ARBA00001946"/>
    </source>
</evidence>
<dbReference type="Pfam" id="PF01850">
    <property type="entry name" value="PIN"/>
    <property type="match status" value="1"/>
</dbReference>
<evidence type="ECO:0000313" key="9">
    <source>
        <dbReference type="EMBL" id="MDJ1651348.1"/>
    </source>
</evidence>
<keyword evidence="3" id="KW-0540">Nuclease</keyword>
<comment type="cofactor">
    <cofactor evidence="1">
        <name>Mg(2+)</name>
        <dbReference type="ChEBI" id="CHEBI:18420"/>
    </cofactor>
</comment>
<dbReference type="InterPro" id="IPR002716">
    <property type="entry name" value="PIN_dom"/>
</dbReference>
<feature type="domain" description="PIN" evidence="8">
    <location>
        <begin position="3"/>
        <end position="122"/>
    </location>
</feature>
<keyword evidence="2" id="KW-1277">Toxin-antitoxin system</keyword>
<reference evidence="9 10" key="1">
    <citation type="submission" date="2023-05" db="EMBL/GenBank/DDBJ databases">
        <title>Gordonibacter KGMB12511T sp. nov., isolated from faeces of healthy Korean.</title>
        <authorList>
            <person name="Kim H.S."/>
            <person name="Kim J.-S."/>
            <person name="Suh M.K."/>
            <person name="Eom M.K."/>
            <person name="Do H.E."/>
            <person name="Lee J.-S."/>
        </authorList>
    </citation>
    <scope>NUCLEOTIDE SEQUENCE [LARGE SCALE GENOMIC DNA]</scope>
    <source>
        <strain evidence="9 10">KGMB12511</strain>
    </source>
</reference>
<sequence>MRYVADTNVVSELMKRDPADNVIDWFQDHEGDIYLTAITIKELYYGMLRLPEGKRKARLKDTMTAIVMDCSNKTFAFDAYSGYLCAGLHEQAIASGRTPTIEDLMIAAICQRNDAVLATRNVKDFDYLGIELVNPFEYEASCART</sequence>
<evidence type="ECO:0000313" key="10">
    <source>
        <dbReference type="Proteomes" id="UP001232750"/>
    </source>
</evidence>
<keyword evidence="5" id="KW-0378">Hydrolase</keyword>
<gene>
    <name evidence="9" type="ORF">QNJ86_11095</name>
</gene>